<dbReference type="EMBL" id="KQ947409">
    <property type="protein sequence ID" value="KUJ20556.1"/>
    <property type="molecule type" value="Genomic_DNA"/>
</dbReference>
<comment type="similarity">
    <text evidence="1">Belongs to the peptidase A1 family.</text>
</comment>
<dbReference type="PROSITE" id="PS51767">
    <property type="entry name" value="PEPTIDASE_A1"/>
    <property type="match status" value="1"/>
</dbReference>
<dbReference type="GeneID" id="28821383"/>
<feature type="signal peptide" evidence="2">
    <location>
        <begin position="1"/>
        <end position="18"/>
    </location>
</feature>
<feature type="domain" description="Peptidase A1" evidence="3">
    <location>
        <begin position="90"/>
        <end position="404"/>
    </location>
</feature>
<evidence type="ECO:0000313" key="5">
    <source>
        <dbReference type="Proteomes" id="UP000070700"/>
    </source>
</evidence>
<proteinExistence type="inferred from homology"/>
<dbReference type="RefSeq" id="XP_018074911.1">
    <property type="nucleotide sequence ID" value="XM_018211657.1"/>
</dbReference>
<dbReference type="InParanoid" id="A0A194XK88"/>
<sequence length="412" mass="44289">MIIAALAVAVQAAPTAGASGPFSSKGGKRKFSTLYKRNPKYVHNTTTALLNAYAKHNLTPTGKVSHAFQDALDRHQSKHRYAKCWSSYQYHISVLLATNQVLPMCLDTGSSTFWVPSTELPPSLQNTQALYSPSESATYVALPASSKFDITYGSGGWSSGTCGLETVQVGDSQDMTGDMVGFRGFGIGLENSASDGYAQQDMLGLAPLNGQTPCRDTQNFFGSIVSLLKSPLFAVYLPGAVDGYYDWGYTEDSRHTGTIQYTAVTSSNGYWKYPSVQYKVGDTTYNIAGQTRISDTGTAGILMLNATLEQYYMSAKVGGVFSNNIWQFPCSSKLPSFSFLVGDTIWATIPGSLLNSGTTNSAGTMCAGLLQDRGSFPKNIYGELMFNAYYGVFGYASDNSLQFGIAPIVPPS</sequence>
<organism evidence="4 5">
    <name type="scientific">Mollisia scopiformis</name>
    <name type="common">Conifer needle endophyte fungus</name>
    <name type="synonym">Phialocephala scopiformis</name>
    <dbReference type="NCBI Taxonomy" id="149040"/>
    <lineage>
        <taxon>Eukaryota</taxon>
        <taxon>Fungi</taxon>
        <taxon>Dikarya</taxon>
        <taxon>Ascomycota</taxon>
        <taxon>Pezizomycotina</taxon>
        <taxon>Leotiomycetes</taxon>
        <taxon>Helotiales</taxon>
        <taxon>Mollisiaceae</taxon>
        <taxon>Mollisia</taxon>
    </lineage>
</organism>
<evidence type="ECO:0000256" key="1">
    <source>
        <dbReference type="ARBA" id="ARBA00007447"/>
    </source>
</evidence>
<dbReference type="AlphaFoldDB" id="A0A194XK88"/>
<dbReference type="KEGG" id="psco:LY89DRAFT_640199"/>
<evidence type="ECO:0000259" key="3">
    <source>
        <dbReference type="PROSITE" id="PS51767"/>
    </source>
</evidence>
<dbReference type="InterPro" id="IPR033121">
    <property type="entry name" value="PEPTIDASE_A1"/>
</dbReference>
<accession>A0A194XK88</accession>
<dbReference type="PANTHER" id="PTHR47966">
    <property type="entry name" value="BETA-SITE APP-CLEAVING ENZYME, ISOFORM A-RELATED"/>
    <property type="match status" value="1"/>
</dbReference>
<feature type="chain" id="PRO_5008268338" evidence="2">
    <location>
        <begin position="19"/>
        <end position="412"/>
    </location>
</feature>
<keyword evidence="4" id="KW-0378">Hydrolase</keyword>
<evidence type="ECO:0000313" key="4">
    <source>
        <dbReference type="EMBL" id="KUJ20556.1"/>
    </source>
</evidence>
<dbReference type="PANTHER" id="PTHR47966:SF1">
    <property type="entry name" value="ASPARTYL PROTEINASE"/>
    <property type="match status" value="1"/>
</dbReference>
<gene>
    <name evidence="4" type="ORF">LY89DRAFT_640199</name>
</gene>
<dbReference type="Pfam" id="PF00026">
    <property type="entry name" value="Asp"/>
    <property type="match status" value="1"/>
</dbReference>
<dbReference type="GO" id="GO:0004190">
    <property type="term" value="F:aspartic-type endopeptidase activity"/>
    <property type="evidence" value="ECO:0007669"/>
    <property type="project" value="InterPro"/>
</dbReference>
<keyword evidence="5" id="KW-1185">Reference proteome</keyword>
<dbReference type="OrthoDB" id="2747330at2759"/>
<dbReference type="GO" id="GO:0006508">
    <property type="term" value="P:proteolysis"/>
    <property type="evidence" value="ECO:0007669"/>
    <property type="project" value="UniProtKB-KW"/>
</dbReference>
<protein>
    <submittedName>
        <fullName evidence="4">Acid protease</fullName>
    </submittedName>
</protein>
<name>A0A194XK88_MOLSC</name>
<dbReference type="Gene3D" id="2.40.70.10">
    <property type="entry name" value="Acid Proteases"/>
    <property type="match status" value="2"/>
</dbReference>
<evidence type="ECO:0000256" key="2">
    <source>
        <dbReference type="SAM" id="SignalP"/>
    </source>
</evidence>
<dbReference type="Proteomes" id="UP000070700">
    <property type="component" value="Unassembled WGS sequence"/>
</dbReference>
<dbReference type="InterPro" id="IPR021109">
    <property type="entry name" value="Peptidase_aspartic_dom_sf"/>
</dbReference>
<keyword evidence="4" id="KW-0645">Protease</keyword>
<keyword evidence="2" id="KW-0732">Signal</keyword>
<reference evidence="4 5" key="1">
    <citation type="submission" date="2015-10" db="EMBL/GenBank/DDBJ databases">
        <title>Full genome of DAOMC 229536 Phialocephala scopiformis, a fungal endophyte of spruce producing the potent anti-insectan compound rugulosin.</title>
        <authorList>
            <consortium name="DOE Joint Genome Institute"/>
            <person name="Walker A.K."/>
            <person name="Frasz S.L."/>
            <person name="Seifert K.A."/>
            <person name="Miller J.D."/>
            <person name="Mondo S.J."/>
            <person name="Labutti K."/>
            <person name="Lipzen A."/>
            <person name="Dockter R."/>
            <person name="Kennedy M."/>
            <person name="Grigoriev I.V."/>
            <person name="Spatafora J.W."/>
        </authorList>
    </citation>
    <scope>NUCLEOTIDE SEQUENCE [LARGE SCALE GENOMIC DNA]</scope>
    <source>
        <strain evidence="4 5">CBS 120377</strain>
    </source>
</reference>
<dbReference type="SUPFAM" id="SSF50630">
    <property type="entry name" value="Acid proteases"/>
    <property type="match status" value="1"/>
</dbReference>
<dbReference type="InterPro" id="IPR001461">
    <property type="entry name" value="Aspartic_peptidase_A1"/>
</dbReference>